<keyword evidence="6" id="KW-1185">Reference proteome</keyword>
<dbReference type="InterPro" id="IPR015943">
    <property type="entry name" value="WD40/YVTN_repeat-like_dom_sf"/>
</dbReference>
<keyword evidence="2" id="KW-1133">Transmembrane helix</keyword>
<feature type="domain" description="Choice-of-anchor I" evidence="4">
    <location>
        <begin position="52"/>
        <end position="559"/>
    </location>
</feature>
<dbReference type="SUPFAM" id="SSF51004">
    <property type="entry name" value="C-terminal (heme d1) domain of cytochrome cd1-nitrite reductase"/>
    <property type="match status" value="1"/>
</dbReference>
<keyword evidence="2" id="KW-0472">Membrane</keyword>
<sequence length="652" mass="68066">MRRHAVAALAVTTIAALAAPPVFAQSAEPGAIGPGPLELSVLGTHETGVFDASAAEIVAHDPQTQHLFVVNAAAAQIDVLDIADPTRPSLVESLDTVGIPAADGSQVGAGAVVNSVAVRADGVVAVAVEADPKTDPGWVVFYDTDGARLSALRVGSLPDMLTFTEDGGTLLIANEGEPAEDYSVDPEGSIAVVDVSGDIESIGQESVRTADFHAWDAGGDRELPADVRVFGPNTDPAARVSENLEPEYIAVDADGTRAYAALQEANAIAVVDIAAAEVLDILPLGQKDHLLPGNELDVSNKDDEIALKSWPIKGMYQPDGMAAFQAAGSTYLVTANEGDSRDWEAYGEEYRVADLVTEVAPLCQDAFADFPGGTDALIAEENLGRLNVTAANGLRDGDEPCYEELHSFGARSFSVWTTDGEQVFDSGSDFERITAELYPEMFNSNHTENTFDNRSDDKGPEPEGITLGEVDGRTYAFIGLERIGGVMIYDVSDPTAPEFVQYVNNRNFDGDPESDQWQQAGDLGAEGLTFIAEANSPVPGTPVLVVANEVSGTTTLFEIGSSDSDGPGEPGDPDPSTPPETTDPTDPPQPTESETTTPSVPGADGGDDDSAAPTPDDLADTGADVGLAVLAGLLLLGGGAALWLFGRRRRSA</sequence>
<dbReference type="RefSeq" id="WP_069846974.1">
    <property type="nucleotide sequence ID" value="NZ_CP014859.1"/>
</dbReference>
<evidence type="ECO:0000256" key="1">
    <source>
        <dbReference type="SAM" id="MobiDB-lite"/>
    </source>
</evidence>
<accession>A0AAC9HMF3</accession>
<feature type="chain" id="PRO_5042141203" description="Choice-of-anchor I domain-containing protein" evidence="3">
    <location>
        <begin position="25"/>
        <end position="652"/>
    </location>
</feature>
<dbReference type="InterPro" id="IPR011048">
    <property type="entry name" value="Haem_d1_sf"/>
</dbReference>
<evidence type="ECO:0000256" key="2">
    <source>
        <dbReference type="SAM" id="Phobius"/>
    </source>
</evidence>
<feature type="region of interest" description="Disordered" evidence="1">
    <location>
        <begin position="444"/>
        <end position="467"/>
    </location>
</feature>
<evidence type="ECO:0000259" key="4">
    <source>
        <dbReference type="Pfam" id="PF22494"/>
    </source>
</evidence>
<feature type="compositionally biased region" description="Low complexity" evidence="1">
    <location>
        <begin position="591"/>
        <end position="602"/>
    </location>
</feature>
<feature type="transmembrane region" description="Helical" evidence="2">
    <location>
        <begin position="625"/>
        <end position="645"/>
    </location>
</feature>
<dbReference type="InterPro" id="IPR055188">
    <property type="entry name" value="Choice_anch_I"/>
</dbReference>
<dbReference type="NCBIfam" id="NF038117">
    <property type="entry name" value="choice_anch_I"/>
    <property type="match status" value="1"/>
</dbReference>
<reference evidence="6" key="1">
    <citation type="submission" date="2016-03" db="EMBL/GenBank/DDBJ databases">
        <title>Complete genome sequence of the type strain Actinoalloteichus hymeniacidonis DSM 45092.</title>
        <authorList>
            <person name="Schaffert L."/>
            <person name="Albersmeier A."/>
            <person name="Winkler A."/>
            <person name="Kalinowski J."/>
            <person name="Zotchev S."/>
            <person name="Ruckert C."/>
        </authorList>
    </citation>
    <scope>NUCLEOTIDE SEQUENCE [LARGE SCALE GENOMIC DNA]</scope>
    <source>
        <strain evidence="6">HPA177(T) (DSM 45092(T))</strain>
    </source>
</reference>
<evidence type="ECO:0000256" key="3">
    <source>
        <dbReference type="SAM" id="SignalP"/>
    </source>
</evidence>
<protein>
    <recommendedName>
        <fullName evidence="4">Choice-of-anchor I domain-containing protein</fullName>
    </recommendedName>
</protein>
<dbReference type="KEGG" id="ahm:TL08_05140"/>
<name>A0AAC9HMF3_9PSEU</name>
<dbReference type="EMBL" id="CP014859">
    <property type="protein sequence ID" value="AOS61856.1"/>
    <property type="molecule type" value="Genomic_DNA"/>
</dbReference>
<dbReference type="AlphaFoldDB" id="A0AAC9HMF3"/>
<dbReference type="Gene3D" id="2.130.10.10">
    <property type="entry name" value="YVTN repeat-like/Quinoprotein amine dehydrogenase"/>
    <property type="match status" value="1"/>
</dbReference>
<dbReference type="NCBIfam" id="TIGR01167">
    <property type="entry name" value="LPXTG_anchor"/>
    <property type="match status" value="1"/>
</dbReference>
<feature type="compositionally biased region" description="Low complexity" evidence="1">
    <location>
        <begin position="611"/>
        <end position="621"/>
    </location>
</feature>
<proteinExistence type="predicted"/>
<keyword evidence="2" id="KW-0812">Transmembrane</keyword>
<gene>
    <name evidence="5" type="ORF">TL08_05140</name>
</gene>
<feature type="region of interest" description="Disordered" evidence="1">
    <location>
        <begin position="557"/>
        <end position="621"/>
    </location>
</feature>
<dbReference type="PANTHER" id="PTHR46928:SF1">
    <property type="entry name" value="MESENCHYME-SPECIFIC CELL SURFACE GLYCOPROTEIN"/>
    <property type="match status" value="1"/>
</dbReference>
<keyword evidence="3" id="KW-0732">Signal</keyword>
<evidence type="ECO:0000313" key="6">
    <source>
        <dbReference type="Proteomes" id="UP000095210"/>
    </source>
</evidence>
<dbReference type="Pfam" id="PF22494">
    <property type="entry name" value="choice_anch_I"/>
    <property type="match status" value="1"/>
</dbReference>
<feature type="signal peptide" evidence="3">
    <location>
        <begin position="1"/>
        <end position="24"/>
    </location>
</feature>
<dbReference type="Proteomes" id="UP000095210">
    <property type="component" value="Chromosome"/>
</dbReference>
<organism evidence="5 6">
    <name type="scientific">Actinoalloteichus hymeniacidonis</name>
    <dbReference type="NCBI Taxonomy" id="340345"/>
    <lineage>
        <taxon>Bacteria</taxon>
        <taxon>Bacillati</taxon>
        <taxon>Actinomycetota</taxon>
        <taxon>Actinomycetes</taxon>
        <taxon>Pseudonocardiales</taxon>
        <taxon>Pseudonocardiaceae</taxon>
        <taxon>Actinoalloteichus</taxon>
    </lineage>
</organism>
<dbReference type="PANTHER" id="PTHR46928">
    <property type="entry name" value="MESENCHYME-SPECIFIC CELL SURFACE GLYCOPROTEIN"/>
    <property type="match status" value="1"/>
</dbReference>
<dbReference type="InterPro" id="IPR052956">
    <property type="entry name" value="Mesenchyme-surface_protein"/>
</dbReference>
<evidence type="ECO:0000313" key="5">
    <source>
        <dbReference type="EMBL" id="AOS61856.1"/>
    </source>
</evidence>
<feature type="compositionally biased region" description="Basic and acidic residues" evidence="1">
    <location>
        <begin position="449"/>
        <end position="461"/>
    </location>
</feature>